<dbReference type="GO" id="GO:0005829">
    <property type="term" value="C:cytosol"/>
    <property type="evidence" value="ECO:0007669"/>
    <property type="project" value="TreeGrafter"/>
</dbReference>
<sequence length="338" mass="37939">MDSIRGTAFLQFGELLAERGASLRDHLSPHRVSLDVVGDYEKTLSYKSLVQIFEASSGALQMPALGLELATRQGSTLLGPLQHLARTAATVGDALVAVLRYMGLYSPSIHYRLEQRNGRALLSFDNALPCSTQIPQIVEKSVLHGRLMIAELLGASFSPQAVLFRHQPLGDLAAYQRYFNCPVSFAQDHNALVLRTSDLRRPCNQADATLHEIVRFYLDAHCTPEDNLFLQLQRHIQALLPRSRCSLEEVARLLGMNSRTLQRRLASSGVDFEDRVDGIRRQQAAQLLRETGLTVAQISAELGYRRTTSFCRAHHRWFGMTPIEHRLQSQPRFKSAPR</sequence>
<dbReference type="PANTHER" id="PTHR47894">
    <property type="entry name" value="HTH-TYPE TRANSCRIPTIONAL REGULATOR GADX"/>
    <property type="match status" value="1"/>
</dbReference>
<protein>
    <submittedName>
        <fullName evidence="5">AraC family transcriptional regulator</fullName>
    </submittedName>
</protein>
<dbReference type="SMART" id="SM00342">
    <property type="entry name" value="HTH_ARAC"/>
    <property type="match status" value="1"/>
</dbReference>
<organism evidence="5 6">
    <name type="scientific">Pseudomonas nitroreducens</name>
    <dbReference type="NCBI Taxonomy" id="46680"/>
    <lineage>
        <taxon>Bacteria</taxon>
        <taxon>Pseudomonadati</taxon>
        <taxon>Pseudomonadota</taxon>
        <taxon>Gammaproteobacteria</taxon>
        <taxon>Pseudomonadales</taxon>
        <taxon>Pseudomonadaceae</taxon>
        <taxon>Pseudomonas</taxon>
    </lineage>
</organism>
<proteinExistence type="predicted"/>
<dbReference type="Pfam" id="PF12625">
    <property type="entry name" value="Arabinose_bd"/>
    <property type="match status" value="1"/>
</dbReference>
<evidence type="ECO:0000313" key="5">
    <source>
        <dbReference type="EMBL" id="OWP47450.1"/>
    </source>
</evidence>
<dbReference type="SUPFAM" id="SSF46689">
    <property type="entry name" value="Homeodomain-like"/>
    <property type="match status" value="1"/>
</dbReference>
<evidence type="ECO:0000256" key="3">
    <source>
        <dbReference type="ARBA" id="ARBA00023163"/>
    </source>
</evidence>
<dbReference type="InterPro" id="IPR018060">
    <property type="entry name" value="HTH_AraC"/>
</dbReference>
<dbReference type="Gene3D" id="1.10.10.60">
    <property type="entry name" value="Homeodomain-like"/>
    <property type="match status" value="1"/>
</dbReference>
<evidence type="ECO:0000313" key="6">
    <source>
        <dbReference type="Proteomes" id="UP000198145"/>
    </source>
</evidence>
<dbReference type="GO" id="GO:0000976">
    <property type="term" value="F:transcription cis-regulatory region binding"/>
    <property type="evidence" value="ECO:0007669"/>
    <property type="project" value="TreeGrafter"/>
</dbReference>
<comment type="caution">
    <text evidence="5">The sequence shown here is derived from an EMBL/GenBank/DDBJ whole genome shotgun (WGS) entry which is preliminary data.</text>
</comment>
<keyword evidence="1" id="KW-0805">Transcription regulation</keyword>
<dbReference type="EMBL" id="NJBA01000018">
    <property type="protein sequence ID" value="OWP47450.1"/>
    <property type="molecule type" value="Genomic_DNA"/>
</dbReference>
<dbReference type="Pfam" id="PF12833">
    <property type="entry name" value="HTH_18"/>
    <property type="match status" value="1"/>
</dbReference>
<evidence type="ECO:0000259" key="4">
    <source>
        <dbReference type="PROSITE" id="PS01124"/>
    </source>
</evidence>
<accession>A0A246F379</accession>
<dbReference type="InterPro" id="IPR032687">
    <property type="entry name" value="AraC-type_N"/>
</dbReference>
<dbReference type="GO" id="GO:0003700">
    <property type="term" value="F:DNA-binding transcription factor activity"/>
    <property type="evidence" value="ECO:0007669"/>
    <property type="project" value="InterPro"/>
</dbReference>
<name>A0A246F379_PSENT</name>
<dbReference type="AlphaFoldDB" id="A0A246F379"/>
<keyword evidence="2" id="KW-0238">DNA-binding</keyword>
<dbReference type="PANTHER" id="PTHR47894:SF4">
    <property type="entry name" value="HTH-TYPE TRANSCRIPTIONAL REGULATOR GADX"/>
    <property type="match status" value="1"/>
</dbReference>
<dbReference type="InterPro" id="IPR009057">
    <property type="entry name" value="Homeodomain-like_sf"/>
</dbReference>
<feature type="domain" description="HTH araC/xylS-type" evidence="4">
    <location>
        <begin position="230"/>
        <end position="328"/>
    </location>
</feature>
<evidence type="ECO:0000256" key="1">
    <source>
        <dbReference type="ARBA" id="ARBA00023015"/>
    </source>
</evidence>
<dbReference type="Proteomes" id="UP000198145">
    <property type="component" value="Unassembled WGS sequence"/>
</dbReference>
<gene>
    <name evidence="5" type="ORF">CEG18_28785</name>
</gene>
<keyword evidence="3" id="KW-0804">Transcription</keyword>
<dbReference type="PROSITE" id="PS01124">
    <property type="entry name" value="HTH_ARAC_FAMILY_2"/>
    <property type="match status" value="1"/>
</dbReference>
<evidence type="ECO:0000256" key="2">
    <source>
        <dbReference type="ARBA" id="ARBA00023125"/>
    </source>
</evidence>
<reference evidence="5 6" key="1">
    <citation type="submission" date="2017-06" db="EMBL/GenBank/DDBJ databases">
        <title>Draft genome of Pseudomonas nitroreducens DF05.</title>
        <authorList>
            <person name="Iyer R."/>
        </authorList>
    </citation>
    <scope>NUCLEOTIDE SEQUENCE [LARGE SCALE GENOMIC DNA]</scope>
    <source>
        <strain evidence="5 6">DF05</strain>
    </source>
</reference>
<dbReference type="RefSeq" id="WP_088421792.1">
    <property type="nucleotide sequence ID" value="NZ_NJBA01000018.1"/>
</dbReference>